<gene>
    <name evidence="1" type="ORF">IL38_24230</name>
</gene>
<dbReference type="Proteomes" id="UP000029737">
    <property type="component" value="Unassembled WGS sequence"/>
</dbReference>
<keyword evidence="2" id="KW-1185">Reference proteome</keyword>
<dbReference type="RefSeq" id="WP_043578984.1">
    <property type="nucleotide sequence ID" value="NZ_KN214181.1"/>
</dbReference>
<evidence type="ECO:0000313" key="2">
    <source>
        <dbReference type="Proteomes" id="UP000029737"/>
    </source>
</evidence>
<evidence type="ECO:0000313" key="1">
    <source>
        <dbReference type="EMBL" id="KGI79404.1"/>
    </source>
</evidence>
<organism evidence="1 2">
    <name type="scientific">Actinopolyspora erythraea</name>
    <dbReference type="NCBI Taxonomy" id="414996"/>
    <lineage>
        <taxon>Bacteria</taxon>
        <taxon>Bacillati</taxon>
        <taxon>Actinomycetota</taxon>
        <taxon>Actinomycetes</taxon>
        <taxon>Actinopolysporales</taxon>
        <taxon>Actinopolysporaceae</taxon>
        <taxon>Actinopolyspora</taxon>
    </lineage>
</organism>
<proteinExistence type="predicted"/>
<name>A0ABR4WYE2_9ACTN</name>
<accession>A0ABR4WYE2</accession>
<comment type="caution">
    <text evidence="1">The sequence shown here is derived from an EMBL/GenBank/DDBJ whole genome shotgun (WGS) entry which is preliminary data.</text>
</comment>
<dbReference type="EMBL" id="JPMV01000046">
    <property type="protein sequence ID" value="KGI79404.1"/>
    <property type="molecule type" value="Genomic_DNA"/>
</dbReference>
<sequence>MLTVSLADDGDTIEAEVGPFAARIDRLPPTATVVTSRVLVVDDPSVPPANRPRAYLAETETFDPAGVGHGTIRVDHDEPTRCWFRLPNLGAGPTLYFESLDHLVTYLRWTGVSALNEEESAEEGWRS</sequence>
<reference evidence="1 2" key="1">
    <citation type="journal article" date="2014" name="PLoS ONE">
        <title>Identification and Characterization of a New Erythromycin Biosynthetic Gene Cluster in Actinopolyspora erythraea YIM90600, a Novel Erythronolide-Producing Halophilic Actinomycete Isolated from Salt Field.</title>
        <authorList>
            <person name="Chen D."/>
            <person name="Feng J."/>
            <person name="Huang L."/>
            <person name="Zhang Q."/>
            <person name="Wu J."/>
            <person name="Zhu X."/>
            <person name="Duan Y."/>
            <person name="Xu Z."/>
        </authorList>
    </citation>
    <scope>NUCLEOTIDE SEQUENCE [LARGE SCALE GENOMIC DNA]</scope>
    <source>
        <strain evidence="1 2">YIM90600</strain>
    </source>
</reference>
<protein>
    <submittedName>
        <fullName evidence="1">Uncharacterized protein</fullName>
    </submittedName>
</protein>